<keyword evidence="2" id="KW-0472">Membrane</keyword>
<proteinExistence type="predicted"/>
<name>A0A8H2WN40_9AGAM</name>
<evidence type="ECO:0000259" key="3">
    <source>
        <dbReference type="Pfam" id="PF24855"/>
    </source>
</evidence>
<dbReference type="AlphaFoldDB" id="A0A8H2WN40"/>
<dbReference type="PANTHER" id="PTHR39460:SF1">
    <property type="entry name" value="C6 TRANSCRIPTION FACTOR"/>
    <property type="match status" value="1"/>
</dbReference>
<feature type="compositionally biased region" description="Polar residues" evidence="1">
    <location>
        <begin position="112"/>
        <end position="130"/>
    </location>
</feature>
<reference evidence="4" key="1">
    <citation type="submission" date="2021-01" db="EMBL/GenBank/DDBJ databases">
        <authorList>
            <person name="Kaushik A."/>
        </authorList>
    </citation>
    <scope>NUCLEOTIDE SEQUENCE</scope>
    <source>
        <strain evidence="4">AG2-2IIIB</strain>
    </source>
</reference>
<dbReference type="Pfam" id="PF24855">
    <property type="entry name" value="DUF7729"/>
    <property type="match status" value="1"/>
</dbReference>
<keyword evidence="2" id="KW-1133">Transmembrane helix</keyword>
<evidence type="ECO:0000256" key="2">
    <source>
        <dbReference type="SAM" id="Phobius"/>
    </source>
</evidence>
<sequence>MFTPPPSPLPTPNDPLAVAGVEFSEPKPKCGRLSSRQRLLGLVVPVLVLIFISLTSRHAVDSSLDVTFSKAPAPRAVAHWAKQVSGPKHHIRRQLSSDPADKLTPTPTTTTSGPDITAPQQLGAGTSSSVAPAIPNPAWPVPTPFPQSFDSSLSFNFSTSTCSDFFSSFTTNITFRACRPFSLLLGTSTTFFNIQANLTALTAVMGGTCNTTRTIDDCRNTMDWLASEIVKPEVCAADITNQNGVVLEALNGFKTYDLMRQAGCLVNQRSNAYCFVESVASSSPVDTYFYALPLGTPVPQKSTPSCSPCIKSLMSLYADSATDKSLPLSKVYSAAQQLAADSCGAEYARSVATNGATRNMVTTVSVTLFLGVVLGIYIGF</sequence>
<keyword evidence="2" id="KW-0812">Transmembrane</keyword>
<dbReference type="EMBL" id="CAJMWT010001211">
    <property type="protein sequence ID" value="CAE6387860.1"/>
    <property type="molecule type" value="Genomic_DNA"/>
</dbReference>
<comment type="caution">
    <text evidence="4">The sequence shown here is derived from an EMBL/GenBank/DDBJ whole genome shotgun (WGS) entry which is preliminary data.</text>
</comment>
<feature type="region of interest" description="Disordered" evidence="1">
    <location>
        <begin position="82"/>
        <end position="135"/>
    </location>
</feature>
<evidence type="ECO:0000313" key="4">
    <source>
        <dbReference type="EMBL" id="CAE6387860.1"/>
    </source>
</evidence>
<dbReference type="PANTHER" id="PTHR39460">
    <property type="entry name" value="EXPRESSED PROTEIN"/>
    <property type="match status" value="1"/>
</dbReference>
<accession>A0A8H2WN40</accession>
<dbReference type="Proteomes" id="UP000663843">
    <property type="component" value="Unassembled WGS sequence"/>
</dbReference>
<feature type="transmembrane region" description="Helical" evidence="2">
    <location>
        <begin position="360"/>
        <end position="379"/>
    </location>
</feature>
<protein>
    <recommendedName>
        <fullName evidence="3">DUF7729 domain-containing protein</fullName>
    </recommendedName>
</protein>
<evidence type="ECO:0000256" key="1">
    <source>
        <dbReference type="SAM" id="MobiDB-lite"/>
    </source>
</evidence>
<evidence type="ECO:0000313" key="5">
    <source>
        <dbReference type="Proteomes" id="UP000663843"/>
    </source>
</evidence>
<dbReference type="InterPro" id="IPR056146">
    <property type="entry name" value="DUF7729"/>
</dbReference>
<gene>
    <name evidence="4" type="ORF">RDB_LOCUS28890</name>
</gene>
<organism evidence="4 5">
    <name type="scientific">Rhizoctonia solani</name>
    <dbReference type="NCBI Taxonomy" id="456999"/>
    <lineage>
        <taxon>Eukaryota</taxon>
        <taxon>Fungi</taxon>
        <taxon>Dikarya</taxon>
        <taxon>Basidiomycota</taxon>
        <taxon>Agaricomycotina</taxon>
        <taxon>Agaricomycetes</taxon>
        <taxon>Cantharellales</taxon>
        <taxon>Ceratobasidiaceae</taxon>
        <taxon>Rhizoctonia</taxon>
    </lineage>
</organism>
<feature type="domain" description="DUF7729" evidence="3">
    <location>
        <begin position="144"/>
        <end position="349"/>
    </location>
</feature>